<gene>
    <name evidence="4" type="ORF">RHGRI_024769</name>
</gene>
<evidence type="ECO:0000259" key="2">
    <source>
        <dbReference type="Pfam" id="PF05970"/>
    </source>
</evidence>
<comment type="caution">
    <text evidence="4">The sequence shown here is derived from an EMBL/GenBank/DDBJ whole genome shotgun (WGS) entry which is preliminary data.</text>
</comment>
<evidence type="ECO:0000259" key="3">
    <source>
        <dbReference type="Pfam" id="PF21530"/>
    </source>
</evidence>
<dbReference type="Pfam" id="PF21530">
    <property type="entry name" value="Pif1_2B_dom"/>
    <property type="match status" value="1"/>
</dbReference>
<dbReference type="EC" id="5.6.2.3" evidence="1"/>
<comment type="cofactor">
    <cofactor evidence="1">
        <name>Mg(2+)</name>
        <dbReference type="ChEBI" id="CHEBI:18420"/>
    </cofactor>
</comment>
<dbReference type="GO" id="GO:0043139">
    <property type="term" value="F:5'-3' DNA helicase activity"/>
    <property type="evidence" value="ECO:0007669"/>
    <property type="project" value="UniProtKB-EC"/>
</dbReference>
<name>A0AAV6JDZ3_9ERIC</name>
<dbReference type="GO" id="GO:0016787">
    <property type="term" value="F:hydrolase activity"/>
    <property type="evidence" value="ECO:0007669"/>
    <property type="project" value="UniProtKB-KW"/>
</dbReference>
<accession>A0AAV6JDZ3</accession>
<dbReference type="CDD" id="cd18809">
    <property type="entry name" value="SF1_C_RecD"/>
    <property type="match status" value="1"/>
</dbReference>
<keyword evidence="1" id="KW-0234">DNA repair</keyword>
<dbReference type="InterPro" id="IPR027417">
    <property type="entry name" value="P-loop_NTPase"/>
</dbReference>
<dbReference type="PANTHER" id="PTHR10492">
    <property type="match status" value="1"/>
</dbReference>
<feature type="domain" description="DNA helicase Pif1-like 2B" evidence="3">
    <location>
        <begin position="404"/>
        <end position="448"/>
    </location>
</feature>
<keyword evidence="1" id="KW-0547">Nucleotide-binding</keyword>
<keyword evidence="5" id="KW-1185">Reference proteome</keyword>
<dbReference type="Pfam" id="PF05970">
    <property type="entry name" value="PIF1"/>
    <property type="match status" value="1"/>
</dbReference>
<dbReference type="Proteomes" id="UP000823749">
    <property type="component" value="Chromosome 8"/>
</dbReference>
<organism evidence="4 5">
    <name type="scientific">Rhododendron griersonianum</name>
    <dbReference type="NCBI Taxonomy" id="479676"/>
    <lineage>
        <taxon>Eukaryota</taxon>
        <taxon>Viridiplantae</taxon>
        <taxon>Streptophyta</taxon>
        <taxon>Embryophyta</taxon>
        <taxon>Tracheophyta</taxon>
        <taxon>Spermatophyta</taxon>
        <taxon>Magnoliopsida</taxon>
        <taxon>eudicotyledons</taxon>
        <taxon>Gunneridae</taxon>
        <taxon>Pentapetalae</taxon>
        <taxon>asterids</taxon>
        <taxon>Ericales</taxon>
        <taxon>Ericaceae</taxon>
        <taxon>Ericoideae</taxon>
        <taxon>Rhodoreae</taxon>
        <taxon>Rhododendron</taxon>
    </lineage>
</organism>
<evidence type="ECO:0000313" key="5">
    <source>
        <dbReference type="Proteomes" id="UP000823749"/>
    </source>
</evidence>
<keyword evidence="1" id="KW-0347">Helicase</keyword>
<dbReference type="FunFam" id="3.40.50.300:FF:002884">
    <property type="entry name" value="ATP-dependent DNA helicase"/>
    <property type="match status" value="1"/>
</dbReference>
<protein>
    <recommendedName>
        <fullName evidence="1">ATP-dependent DNA helicase</fullName>
        <ecNumber evidence="1">5.6.2.3</ecNumber>
    </recommendedName>
</protein>
<dbReference type="GO" id="GO:0000723">
    <property type="term" value="P:telomere maintenance"/>
    <property type="evidence" value="ECO:0007669"/>
    <property type="project" value="InterPro"/>
</dbReference>
<dbReference type="GO" id="GO:0006310">
    <property type="term" value="P:DNA recombination"/>
    <property type="evidence" value="ECO:0007669"/>
    <property type="project" value="UniProtKB-KW"/>
</dbReference>
<dbReference type="GO" id="GO:0005524">
    <property type="term" value="F:ATP binding"/>
    <property type="evidence" value="ECO:0007669"/>
    <property type="project" value="UniProtKB-KW"/>
</dbReference>
<dbReference type="InterPro" id="IPR049163">
    <property type="entry name" value="Pif1-like_2B_dom"/>
</dbReference>
<dbReference type="GO" id="GO:0006281">
    <property type="term" value="P:DNA repair"/>
    <property type="evidence" value="ECO:0007669"/>
    <property type="project" value="UniProtKB-KW"/>
</dbReference>
<keyword evidence="1" id="KW-0378">Hydrolase</keyword>
<proteinExistence type="inferred from homology"/>
<dbReference type="Gene3D" id="3.40.50.300">
    <property type="entry name" value="P-loop containing nucleotide triphosphate hydrolases"/>
    <property type="match status" value="2"/>
</dbReference>
<reference evidence="4" key="1">
    <citation type="submission" date="2020-08" db="EMBL/GenBank/DDBJ databases">
        <title>Plant Genome Project.</title>
        <authorList>
            <person name="Zhang R.-G."/>
        </authorList>
    </citation>
    <scope>NUCLEOTIDE SEQUENCE</scope>
    <source>
        <strain evidence="4">WSP0</strain>
        <tissue evidence="4">Leaf</tissue>
    </source>
</reference>
<comment type="similarity">
    <text evidence="1">Belongs to the helicase family.</text>
</comment>
<dbReference type="EMBL" id="JACTNZ010000008">
    <property type="protein sequence ID" value="KAG5537450.1"/>
    <property type="molecule type" value="Genomic_DNA"/>
</dbReference>
<keyword evidence="1" id="KW-0067">ATP-binding</keyword>
<keyword evidence="1" id="KW-0227">DNA damage</keyword>
<dbReference type="SUPFAM" id="SSF52540">
    <property type="entry name" value="P-loop containing nucleoside triphosphate hydrolases"/>
    <property type="match status" value="2"/>
</dbReference>
<comment type="catalytic activity">
    <reaction evidence="1">
        <text>ATP + H2O = ADP + phosphate + H(+)</text>
        <dbReference type="Rhea" id="RHEA:13065"/>
        <dbReference type="ChEBI" id="CHEBI:15377"/>
        <dbReference type="ChEBI" id="CHEBI:15378"/>
        <dbReference type="ChEBI" id="CHEBI:30616"/>
        <dbReference type="ChEBI" id="CHEBI:43474"/>
        <dbReference type="ChEBI" id="CHEBI:456216"/>
        <dbReference type="EC" id="5.6.2.3"/>
    </reaction>
</comment>
<dbReference type="AlphaFoldDB" id="A0AAV6JDZ3"/>
<evidence type="ECO:0000313" key="4">
    <source>
        <dbReference type="EMBL" id="KAG5537450.1"/>
    </source>
</evidence>
<keyword evidence="1" id="KW-0233">DNA recombination</keyword>
<dbReference type="PANTHER" id="PTHR10492:SF57">
    <property type="entry name" value="ATP-DEPENDENT DNA HELICASE"/>
    <property type="match status" value="1"/>
</dbReference>
<feature type="domain" description="DNA helicase Pif1-like DEAD-box helicase" evidence="2">
    <location>
        <begin position="107"/>
        <end position="314"/>
    </location>
</feature>
<dbReference type="InterPro" id="IPR010285">
    <property type="entry name" value="DNA_helicase_pif1-like_DEAD"/>
</dbReference>
<evidence type="ECO:0000256" key="1">
    <source>
        <dbReference type="RuleBase" id="RU363044"/>
    </source>
</evidence>
<sequence length="572" mass="63818">MPFSLRQLFTTILVYCAPVNPLELFFKFEDDMVQDYISVQKISKDVARQILLQTLNAELESMGKNLNHFQLSQLITSDSTKKATPREVEDEMNIPISENDLKSPDLLNDEQLIAYNDILDVVFHKKPKCFFIDGPGGTGKTFLYQALLATVSSQHQIALATASSGVAASILPNGRTAHSRFKIPIDCDGKLCCGISKQSGLATLIKETVLIIWDEASMAKKESIEALDYLLRDLTNNDTLFGGKVVVQGGDFRQVLPVIPRGTRHDCINASIVRSFIWQSLIKFRLTQNMRARIDPAFSAYILRVGDGVEKENQAGEIKLPSSLVLQSTSTIPSLDQLIQFVFPSFHINTLDPLSLTDSAILTPKNQAVDEINETMLSKFPGKEHVYLSFDETTDPTQQGLYIDFLNSITPPGMPCHCLRLKRNSPILLLRNINPSQGLCNGTRLICREFTSNLITATIVVGERKGATVFIPRIPLQPNDIQHYPVPFTRRQFPVRTCFAMTINKAQGQTLNTVGIYLPEPVFSHGQLYVALSRATTAAKIKVHVKHSENDQLSCFQTKNIVFKELLEEANC</sequence>